<keyword evidence="3" id="KW-1185">Reference proteome</keyword>
<dbReference type="AlphaFoldDB" id="A0A8J2J6K0"/>
<sequence length="335" mass="37557">MGKGFFTTCVVFLAVASAGLGQVLQLPALNIYPQWITISGFSSGGSFAQQMQISYSSIFSGIAVFSHTYYRCGPATGVQADYDNVCTRLGNRTDSELYDTNNVLTDIQNYYDQDLIDNPINIRNKRLYVFAGTRNPLFTTDMSLRILQVYEPLIQNTESVHTRVMEAQLLLPTVDFGAPCQESAESNLFLGSCGISGAYEALQFLLGDVVKKPSRVQRTELQRLREFDQTEFLYGFTGRHDMDTVGYYYVPSRCEYIKCLLHFYFHGCLTGREFNGTSHIVNSGYLEVAELSNIIMVFPQAVSSEGNEIGCWDTYGFTGLQYGNKKSYTSVSFQN</sequence>
<accession>A0A8J2J6K0</accession>
<organism evidence="2 3">
    <name type="scientific">Allacma fusca</name>
    <dbReference type="NCBI Taxonomy" id="39272"/>
    <lineage>
        <taxon>Eukaryota</taxon>
        <taxon>Metazoa</taxon>
        <taxon>Ecdysozoa</taxon>
        <taxon>Arthropoda</taxon>
        <taxon>Hexapoda</taxon>
        <taxon>Collembola</taxon>
        <taxon>Symphypleona</taxon>
        <taxon>Sminthuridae</taxon>
        <taxon>Allacma</taxon>
    </lineage>
</organism>
<dbReference type="EMBL" id="CAJVCH010007950">
    <property type="protein sequence ID" value="CAG7662111.1"/>
    <property type="molecule type" value="Genomic_DNA"/>
</dbReference>
<keyword evidence="1" id="KW-0732">Signal</keyword>
<evidence type="ECO:0000313" key="2">
    <source>
        <dbReference type="EMBL" id="CAG7662111.1"/>
    </source>
</evidence>
<protein>
    <submittedName>
        <fullName evidence="2">Uncharacterized protein</fullName>
    </submittedName>
</protein>
<dbReference type="OrthoDB" id="6020543at2759"/>
<proteinExistence type="predicted"/>
<name>A0A8J2J6K0_9HEXA</name>
<gene>
    <name evidence="2" type="ORF">AFUS01_LOCUS1432</name>
</gene>
<evidence type="ECO:0000313" key="3">
    <source>
        <dbReference type="Proteomes" id="UP000708208"/>
    </source>
</evidence>
<dbReference type="Proteomes" id="UP000708208">
    <property type="component" value="Unassembled WGS sequence"/>
</dbReference>
<feature type="signal peptide" evidence="1">
    <location>
        <begin position="1"/>
        <end position="21"/>
    </location>
</feature>
<evidence type="ECO:0000256" key="1">
    <source>
        <dbReference type="SAM" id="SignalP"/>
    </source>
</evidence>
<comment type="caution">
    <text evidence="2">The sequence shown here is derived from an EMBL/GenBank/DDBJ whole genome shotgun (WGS) entry which is preliminary data.</text>
</comment>
<feature type="chain" id="PRO_5035228698" evidence="1">
    <location>
        <begin position="22"/>
        <end position="335"/>
    </location>
</feature>
<reference evidence="2" key="1">
    <citation type="submission" date="2021-06" db="EMBL/GenBank/DDBJ databases">
        <authorList>
            <person name="Hodson N. C."/>
            <person name="Mongue J. A."/>
            <person name="Jaron S. K."/>
        </authorList>
    </citation>
    <scope>NUCLEOTIDE SEQUENCE</scope>
</reference>